<protein>
    <submittedName>
        <fullName evidence="2">Molybdopterin-guanine dinucleotide biosynthesis protein MobA</fullName>
    </submittedName>
</protein>
<evidence type="ECO:0000313" key="2">
    <source>
        <dbReference type="EMBL" id="MBE6509898.1"/>
    </source>
</evidence>
<dbReference type="Pfam" id="PF12804">
    <property type="entry name" value="NTP_transf_3"/>
    <property type="match status" value="1"/>
</dbReference>
<dbReference type="Gene3D" id="3.90.550.10">
    <property type="entry name" value="Spore Coat Polysaccharide Biosynthesis Protein SpsA, Chain A"/>
    <property type="match status" value="1"/>
</dbReference>
<dbReference type="PANTHER" id="PTHR43777">
    <property type="entry name" value="MOLYBDENUM COFACTOR CYTIDYLYLTRANSFERASE"/>
    <property type="match status" value="1"/>
</dbReference>
<sequence length="219" mass="24604">MSISAIITAAGKNSRMRKDQISRNLEVKNKLILPFNSKTVLETTIDNTLSANIDECIVVLGHYSDEIMDAISDDYNDSVKFIVNNPCDVGLSTSLYHGLSNIDSDFALCVTGDQPTVSADTFNNMIEVLKKCENPFQTISILRRRKTGLLDTAEGLGMPFVAPRLNLMNYLKNEDDNLNPILRKIFADGYTFYGIKEKNKKELLNINHYDDYLELSHGL</sequence>
<dbReference type="Proteomes" id="UP000713479">
    <property type="component" value="Unassembled WGS sequence"/>
</dbReference>
<reference evidence="2" key="1">
    <citation type="submission" date="2019-04" db="EMBL/GenBank/DDBJ databases">
        <title>Evolution of Biomass-Degrading Anaerobic Consortia Revealed by Metagenomics.</title>
        <authorList>
            <person name="Peng X."/>
        </authorList>
    </citation>
    <scope>NUCLEOTIDE SEQUENCE</scope>
    <source>
        <strain evidence="2">SIG13</strain>
    </source>
</reference>
<accession>A0A8T3VN00</accession>
<dbReference type="InterPro" id="IPR025877">
    <property type="entry name" value="MobA-like_NTP_Trfase"/>
</dbReference>
<comment type="caution">
    <text evidence="2">The sequence shown here is derived from an EMBL/GenBank/DDBJ whole genome shotgun (WGS) entry which is preliminary data.</text>
</comment>
<evidence type="ECO:0000313" key="3">
    <source>
        <dbReference type="Proteomes" id="UP000713479"/>
    </source>
</evidence>
<dbReference type="PANTHER" id="PTHR43777:SF1">
    <property type="entry name" value="MOLYBDENUM COFACTOR CYTIDYLYLTRANSFERASE"/>
    <property type="match status" value="1"/>
</dbReference>
<evidence type="ECO:0000259" key="1">
    <source>
        <dbReference type="Pfam" id="PF12804"/>
    </source>
</evidence>
<dbReference type="AlphaFoldDB" id="A0A8T3VN00"/>
<dbReference type="GO" id="GO:0016779">
    <property type="term" value="F:nucleotidyltransferase activity"/>
    <property type="evidence" value="ECO:0007669"/>
    <property type="project" value="UniProtKB-ARBA"/>
</dbReference>
<dbReference type="EMBL" id="SUTF01000002">
    <property type="protein sequence ID" value="MBE6509898.1"/>
    <property type="molecule type" value="Genomic_DNA"/>
</dbReference>
<gene>
    <name evidence="2" type="ORF">E7Z74_01315</name>
</gene>
<name>A0A8T3VN00_9EURY</name>
<dbReference type="SUPFAM" id="SSF53448">
    <property type="entry name" value="Nucleotide-diphospho-sugar transferases"/>
    <property type="match status" value="1"/>
</dbReference>
<feature type="domain" description="MobA-like NTP transferase" evidence="1">
    <location>
        <begin position="5"/>
        <end position="134"/>
    </location>
</feature>
<dbReference type="InterPro" id="IPR029044">
    <property type="entry name" value="Nucleotide-diphossugar_trans"/>
</dbReference>
<organism evidence="2 3">
    <name type="scientific">Methanobrevibacter millerae</name>
    <dbReference type="NCBI Taxonomy" id="230361"/>
    <lineage>
        <taxon>Archaea</taxon>
        <taxon>Methanobacteriati</taxon>
        <taxon>Methanobacteriota</taxon>
        <taxon>Methanomada group</taxon>
        <taxon>Methanobacteria</taxon>
        <taxon>Methanobacteriales</taxon>
        <taxon>Methanobacteriaceae</taxon>
        <taxon>Methanobrevibacter</taxon>
    </lineage>
</organism>
<proteinExistence type="predicted"/>